<dbReference type="GO" id="GO:0004540">
    <property type="term" value="F:RNA nuclease activity"/>
    <property type="evidence" value="ECO:0007669"/>
    <property type="project" value="InterPro"/>
</dbReference>
<keyword evidence="3" id="KW-0540">Nuclease</keyword>
<dbReference type="Gene3D" id="1.20.120.580">
    <property type="entry name" value="bsu32300-like"/>
    <property type="match status" value="1"/>
</dbReference>
<name>A0A0S2TDW1_9GAMM</name>
<dbReference type="Proteomes" id="UP000055136">
    <property type="component" value="Chromosome"/>
</dbReference>
<gene>
    <name evidence="7" type="ORF">Tel_09195</name>
</gene>
<sequence length="117" mass="13460">MQPEERDAAYLWDMLQAAKEVASMLDNRDLPAFLNDRVLVRAIERGIEIIGEAARRVSASFMDSHPEIPWRQIIGQRNILAHEYGQIDHELLYKTVVDDVPELIVLLENLLPPIEED</sequence>
<keyword evidence="8" id="KW-1185">Reference proteome</keyword>
<dbReference type="InterPro" id="IPR037038">
    <property type="entry name" value="HepT-like_sf"/>
</dbReference>
<dbReference type="PANTHER" id="PTHR34139:SF1">
    <property type="entry name" value="RNASE MJ1380-RELATED"/>
    <property type="match status" value="1"/>
</dbReference>
<protein>
    <recommendedName>
        <fullName evidence="9">DUF86 domain-containing protein</fullName>
    </recommendedName>
</protein>
<keyword evidence="5" id="KW-0378">Hydrolase</keyword>
<comment type="similarity">
    <text evidence="6">Belongs to the HepT RNase toxin family.</text>
</comment>
<dbReference type="KEGG" id="tee:Tel_09195"/>
<evidence type="ECO:0008006" key="9">
    <source>
        <dbReference type="Google" id="ProtNLM"/>
    </source>
</evidence>
<dbReference type="GO" id="GO:0000166">
    <property type="term" value="F:nucleotide binding"/>
    <property type="evidence" value="ECO:0007669"/>
    <property type="project" value="UniProtKB-KW"/>
</dbReference>
<evidence type="ECO:0000256" key="1">
    <source>
        <dbReference type="ARBA" id="ARBA00022553"/>
    </source>
</evidence>
<evidence type="ECO:0000313" key="8">
    <source>
        <dbReference type="Proteomes" id="UP000055136"/>
    </source>
</evidence>
<dbReference type="PANTHER" id="PTHR34139">
    <property type="entry name" value="UPF0331 PROTEIN MJ0127"/>
    <property type="match status" value="1"/>
</dbReference>
<dbReference type="EMBL" id="CP013099">
    <property type="protein sequence ID" value="ALP53315.1"/>
    <property type="molecule type" value="Genomic_DNA"/>
</dbReference>
<organism evidence="7 8">
    <name type="scientific">Candidatus Tenderia electrophaga</name>
    <dbReference type="NCBI Taxonomy" id="1748243"/>
    <lineage>
        <taxon>Bacteria</taxon>
        <taxon>Pseudomonadati</taxon>
        <taxon>Pseudomonadota</taxon>
        <taxon>Gammaproteobacteria</taxon>
        <taxon>Candidatus Tenderiales</taxon>
        <taxon>Candidatus Tenderiaceae</taxon>
        <taxon>Candidatus Tenderia</taxon>
    </lineage>
</organism>
<evidence type="ECO:0000256" key="6">
    <source>
        <dbReference type="ARBA" id="ARBA00024207"/>
    </source>
</evidence>
<dbReference type="Pfam" id="PF01934">
    <property type="entry name" value="HepT-like"/>
    <property type="match status" value="1"/>
</dbReference>
<evidence type="ECO:0000256" key="4">
    <source>
        <dbReference type="ARBA" id="ARBA00022741"/>
    </source>
</evidence>
<dbReference type="InterPro" id="IPR008201">
    <property type="entry name" value="HepT-like"/>
</dbReference>
<evidence type="ECO:0000256" key="3">
    <source>
        <dbReference type="ARBA" id="ARBA00022722"/>
    </source>
</evidence>
<dbReference type="AlphaFoldDB" id="A0A0S2TDW1"/>
<evidence type="ECO:0000313" key="7">
    <source>
        <dbReference type="EMBL" id="ALP53315.1"/>
    </source>
</evidence>
<dbReference type="GO" id="GO:0110001">
    <property type="term" value="C:toxin-antitoxin complex"/>
    <property type="evidence" value="ECO:0007669"/>
    <property type="project" value="InterPro"/>
</dbReference>
<keyword evidence="4" id="KW-0547">Nucleotide-binding</keyword>
<dbReference type="GO" id="GO:0016787">
    <property type="term" value="F:hydrolase activity"/>
    <property type="evidence" value="ECO:0007669"/>
    <property type="project" value="UniProtKB-KW"/>
</dbReference>
<keyword evidence="1" id="KW-0597">Phosphoprotein</keyword>
<accession>A0A0S2TDW1</accession>
<reference evidence="7" key="1">
    <citation type="submission" date="2015-10" db="EMBL/GenBank/DDBJ databases">
        <title>Description of Candidatus Tenderia electrophaga gen. nov, sp. nov., an Uncultivated Electroautotroph from a Biocathode Enrichment.</title>
        <authorList>
            <person name="Eddie B.J."/>
            <person name="Malanoski A.P."/>
            <person name="Wang Z."/>
            <person name="Hall R.J."/>
            <person name="Oh S.D."/>
            <person name="Heiner C."/>
            <person name="Lin B."/>
            <person name="Strycharz-Glaven S.M."/>
        </authorList>
    </citation>
    <scope>NUCLEOTIDE SEQUENCE [LARGE SCALE GENOMIC DNA]</scope>
    <source>
        <strain evidence="7">NRL1</strain>
    </source>
</reference>
<keyword evidence="2" id="KW-1277">Toxin-antitoxin system</keyword>
<dbReference type="InterPro" id="IPR051813">
    <property type="entry name" value="HepT_RNase_toxin"/>
</dbReference>
<evidence type="ECO:0000256" key="5">
    <source>
        <dbReference type="ARBA" id="ARBA00022801"/>
    </source>
</evidence>
<evidence type="ECO:0000256" key="2">
    <source>
        <dbReference type="ARBA" id="ARBA00022649"/>
    </source>
</evidence>
<proteinExistence type="inferred from homology"/>